<gene>
    <name evidence="1" type="ORF">DEO72_LG11g525</name>
</gene>
<evidence type="ECO:0000313" key="2">
    <source>
        <dbReference type="Proteomes" id="UP000501690"/>
    </source>
</evidence>
<accession>A0A4D6NKF7</accession>
<dbReference type="AlphaFoldDB" id="A0A4D6NKF7"/>
<reference evidence="1 2" key="1">
    <citation type="submission" date="2019-04" db="EMBL/GenBank/DDBJ databases">
        <title>An improved genome assembly and genetic linkage map for asparagus bean, Vigna unguiculata ssp. sesquipedialis.</title>
        <authorList>
            <person name="Xia Q."/>
            <person name="Zhang R."/>
            <person name="Dong Y."/>
        </authorList>
    </citation>
    <scope>NUCLEOTIDE SEQUENCE [LARGE SCALE GENOMIC DNA]</scope>
    <source>
        <tissue evidence="1">Leaf</tissue>
    </source>
</reference>
<proteinExistence type="predicted"/>
<sequence>MNHRQATHAIWCVLGSWKRNRLAAHSRPPGDAKRLSYFLGLLMRRLAGLVEPPGGARWKNGRALGAKGIWEVPELMHRLAVRSWPPGDVGDNAEGVFFVIERVLRVGGSLVKKNECIRLKFEVIGMGVDGMKLHRWWTLRGQLSGRRLAVSIIPPGGTCFEMNFEALCAWRYATPARRSGSWQRLAACVPRQAIYTAATWSFIYEFVIYRASSDALRYGWVQMDCPPQLLADEFGSLGTIQTISPYLRVYGDDRVRGTREQMLVMQVALVQPSRGDGIDLGKLLRVFTYFWKTFVNLDG</sequence>
<evidence type="ECO:0000313" key="1">
    <source>
        <dbReference type="EMBL" id="QCE13532.1"/>
    </source>
</evidence>
<protein>
    <submittedName>
        <fullName evidence="1">Uncharacterized protein</fullName>
    </submittedName>
</protein>
<name>A0A4D6NKF7_VIGUN</name>
<organism evidence="1 2">
    <name type="scientific">Vigna unguiculata</name>
    <name type="common">Cowpea</name>
    <dbReference type="NCBI Taxonomy" id="3917"/>
    <lineage>
        <taxon>Eukaryota</taxon>
        <taxon>Viridiplantae</taxon>
        <taxon>Streptophyta</taxon>
        <taxon>Embryophyta</taxon>
        <taxon>Tracheophyta</taxon>
        <taxon>Spermatophyta</taxon>
        <taxon>Magnoliopsida</taxon>
        <taxon>eudicotyledons</taxon>
        <taxon>Gunneridae</taxon>
        <taxon>Pentapetalae</taxon>
        <taxon>rosids</taxon>
        <taxon>fabids</taxon>
        <taxon>Fabales</taxon>
        <taxon>Fabaceae</taxon>
        <taxon>Papilionoideae</taxon>
        <taxon>50 kb inversion clade</taxon>
        <taxon>NPAAA clade</taxon>
        <taxon>indigoferoid/millettioid clade</taxon>
        <taxon>Phaseoleae</taxon>
        <taxon>Vigna</taxon>
    </lineage>
</organism>
<dbReference type="Proteomes" id="UP000501690">
    <property type="component" value="Linkage Group LG11"/>
</dbReference>
<dbReference type="EMBL" id="CP039355">
    <property type="protein sequence ID" value="QCE13532.1"/>
    <property type="molecule type" value="Genomic_DNA"/>
</dbReference>
<keyword evidence="2" id="KW-1185">Reference proteome</keyword>